<keyword evidence="2" id="KW-0288">FMN</keyword>
<dbReference type="AlphaFoldDB" id="A0A0R2PP50"/>
<evidence type="ECO:0000259" key="4">
    <source>
        <dbReference type="Pfam" id="PF00881"/>
    </source>
</evidence>
<evidence type="ECO:0000256" key="1">
    <source>
        <dbReference type="ARBA" id="ARBA00022630"/>
    </source>
</evidence>
<protein>
    <submittedName>
        <fullName evidence="5">NADH dehydrogenase</fullName>
    </submittedName>
</protein>
<comment type="caution">
    <text evidence="5">The sequence shown here is derived from an EMBL/GenBank/DDBJ whole genome shotgun (WGS) entry which is preliminary data.</text>
</comment>
<dbReference type="SUPFAM" id="SSF55469">
    <property type="entry name" value="FMN-dependent nitroreductase-like"/>
    <property type="match status" value="1"/>
</dbReference>
<name>A0A0R2PP50_9GAMM</name>
<dbReference type="PANTHER" id="PTHR23026">
    <property type="entry name" value="NADPH NITROREDUCTASE"/>
    <property type="match status" value="1"/>
</dbReference>
<dbReference type="Pfam" id="PF00881">
    <property type="entry name" value="Nitroreductase"/>
    <property type="match status" value="1"/>
</dbReference>
<keyword evidence="3" id="KW-0560">Oxidoreductase</keyword>
<sequence>MKVSEAVLSRRSIRAFTSEPINNKVIHDLLALAARSPSGGNLQPWKIYVINNQSMKKFIEFQDNWNQPETPGYAIYPSGLTEPYRTSRYQLGEAMYELLGIPREDKDARLQQVLRNFEFFGAPAAIFCFVDKQMGPPQWSDLGMFLQTFMLLAQEAGIDTCAQEAWAMKNDSVSKFVGSDKNDILFCGLALGYKDEDAVINQLSSERRPIEQWAKFL</sequence>
<accession>A0A0R2PP50</accession>
<evidence type="ECO:0000256" key="3">
    <source>
        <dbReference type="ARBA" id="ARBA00023002"/>
    </source>
</evidence>
<organism evidence="5 6">
    <name type="scientific">SAR86 cluster bacterium BACL1 MAG-120920-bin57</name>
    <dbReference type="NCBI Taxonomy" id="1655571"/>
    <lineage>
        <taxon>Bacteria</taxon>
        <taxon>Pseudomonadati</taxon>
        <taxon>Pseudomonadota</taxon>
        <taxon>Gammaproteobacteria</taxon>
        <taxon>SAR86 cluster</taxon>
    </lineage>
</organism>
<keyword evidence="1" id="KW-0285">Flavoprotein</keyword>
<dbReference type="CDD" id="cd02136">
    <property type="entry name" value="PnbA_NfnB-like"/>
    <property type="match status" value="1"/>
</dbReference>
<gene>
    <name evidence="5" type="ORF">ABR63_05410</name>
</gene>
<dbReference type="InterPro" id="IPR000415">
    <property type="entry name" value="Nitroreductase-like"/>
</dbReference>
<feature type="domain" description="Nitroreductase" evidence="4">
    <location>
        <begin position="8"/>
        <end position="193"/>
    </location>
</feature>
<reference evidence="6" key="1">
    <citation type="submission" date="2015-10" db="EMBL/GenBank/DDBJ databases">
        <title>Metagenome-Assembled Genomes uncover a global brackish microbiome.</title>
        <authorList>
            <person name="Hugerth L.W."/>
            <person name="Larsson J."/>
            <person name="Alneberg J."/>
            <person name="Lindh M.V."/>
            <person name="Legrand C."/>
            <person name="Pinhassi J."/>
            <person name="Andersson A."/>
        </authorList>
    </citation>
    <scope>NUCLEOTIDE SEQUENCE [LARGE SCALE GENOMIC DNA]</scope>
</reference>
<dbReference type="EMBL" id="LIAV01000191">
    <property type="protein sequence ID" value="KRO39847.1"/>
    <property type="molecule type" value="Genomic_DNA"/>
</dbReference>
<dbReference type="GO" id="GO:0016491">
    <property type="term" value="F:oxidoreductase activity"/>
    <property type="evidence" value="ECO:0007669"/>
    <property type="project" value="UniProtKB-KW"/>
</dbReference>
<dbReference type="InterPro" id="IPR050627">
    <property type="entry name" value="Nitroreductase/BluB"/>
</dbReference>
<evidence type="ECO:0000256" key="2">
    <source>
        <dbReference type="ARBA" id="ARBA00022643"/>
    </source>
</evidence>
<proteinExistence type="predicted"/>
<dbReference type="PANTHER" id="PTHR23026:SF90">
    <property type="entry name" value="IODOTYROSINE DEIODINASE 1"/>
    <property type="match status" value="1"/>
</dbReference>
<evidence type="ECO:0000313" key="5">
    <source>
        <dbReference type="EMBL" id="KRO39847.1"/>
    </source>
</evidence>
<evidence type="ECO:0000313" key="6">
    <source>
        <dbReference type="Proteomes" id="UP000050874"/>
    </source>
</evidence>
<dbReference type="Proteomes" id="UP000050874">
    <property type="component" value="Unassembled WGS sequence"/>
</dbReference>
<dbReference type="InterPro" id="IPR029479">
    <property type="entry name" value="Nitroreductase"/>
</dbReference>
<dbReference type="Gene3D" id="3.40.109.10">
    <property type="entry name" value="NADH Oxidase"/>
    <property type="match status" value="1"/>
</dbReference>